<dbReference type="GeneTree" id="ENSGT00940000158360"/>
<feature type="region of interest" description="Disordered" evidence="16">
    <location>
        <begin position="1"/>
        <end position="33"/>
    </location>
</feature>
<keyword evidence="6" id="KW-0967">Endosome</keyword>
<evidence type="ECO:0000256" key="5">
    <source>
        <dbReference type="ARBA" id="ARBA00022692"/>
    </source>
</evidence>
<evidence type="ECO:0000256" key="8">
    <source>
        <dbReference type="ARBA" id="ARBA00022989"/>
    </source>
</evidence>
<evidence type="ECO:0000313" key="20">
    <source>
        <dbReference type="Ensembl" id="ENSEEEP00000002668.1"/>
    </source>
</evidence>
<reference evidence="21" key="2">
    <citation type="journal article" date="2017" name="Sci. Adv.">
        <title>A tail of two voltages: Proteomic comparison of the three electric organs of the electric eel.</title>
        <authorList>
            <person name="Traeger L.L."/>
            <person name="Sabat G."/>
            <person name="Barrett-Wilt G.A."/>
            <person name="Wells G.B."/>
            <person name="Sussman M.R."/>
        </authorList>
    </citation>
    <scope>NUCLEOTIDE SEQUENCE [LARGE SCALE GENOMIC DNA]</scope>
</reference>
<evidence type="ECO:0000256" key="16">
    <source>
        <dbReference type="SAM" id="MobiDB-lite"/>
    </source>
</evidence>
<reference evidence="20" key="3">
    <citation type="submission" date="2020-05" db="EMBL/GenBank/DDBJ databases">
        <title>Electrophorus electricus (electric eel) genome, fEleEle1, primary haplotype.</title>
        <authorList>
            <person name="Myers G."/>
            <person name="Meyer A."/>
            <person name="Fedrigo O."/>
            <person name="Formenti G."/>
            <person name="Rhie A."/>
            <person name="Tracey A."/>
            <person name="Sims Y."/>
            <person name="Jarvis E.D."/>
        </authorList>
    </citation>
    <scope>NUCLEOTIDE SEQUENCE [LARGE SCALE GENOMIC DNA]</scope>
</reference>
<dbReference type="OrthoDB" id="508875at2759"/>
<dbReference type="InterPro" id="IPR009790">
    <property type="entry name" value="TMEM106"/>
</dbReference>
<evidence type="ECO:0000256" key="13">
    <source>
        <dbReference type="ARBA" id="ARBA00037797"/>
    </source>
</evidence>
<dbReference type="AlphaFoldDB" id="A0A4W4DTR0"/>
<feature type="compositionally biased region" description="Basic and acidic residues" evidence="16">
    <location>
        <begin position="14"/>
        <end position="33"/>
    </location>
</feature>
<reference evidence="20" key="5">
    <citation type="submission" date="2025-09" db="UniProtKB">
        <authorList>
            <consortium name="Ensembl"/>
        </authorList>
    </citation>
    <scope>IDENTIFICATION</scope>
</reference>
<dbReference type="GO" id="GO:0005886">
    <property type="term" value="C:plasma membrane"/>
    <property type="evidence" value="ECO:0007669"/>
    <property type="project" value="UniProtKB-SubCell"/>
</dbReference>
<dbReference type="KEGG" id="eee:113587123"/>
<evidence type="ECO:0000256" key="17">
    <source>
        <dbReference type="SAM" id="Phobius"/>
    </source>
</evidence>
<evidence type="ECO:0000256" key="3">
    <source>
        <dbReference type="ARBA" id="ARBA00022448"/>
    </source>
</evidence>
<dbReference type="InterPro" id="IPR048511">
    <property type="entry name" value="TMEM106_N"/>
</dbReference>
<dbReference type="RefSeq" id="XP_026881448.1">
    <property type="nucleotide sequence ID" value="XM_027025647.2"/>
</dbReference>
<evidence type="ECO:0000256" key="7">
    <source>
        <dbReference type="ARBA" id="ARBA00022968"/>
    </source>
</evidence>
<evidence type="ECO:0000256" key="12">
    <source>
        <dbReference type="ARBA" id="ARBA00023228"/>
    </source>
</evidence>
<keyword evidence="5 17" id="KW-0812">Transmembrane</keyword>
<feature type="domain" description="Transmembrane protein 106 C-terminal" evidence="18">
    <location>
        <begin position="109"/>
        <end position="248"/>
    </location>
</feature>
<accession>A0A4W4DTR0</accession>
<feature type="domain" description="Transmembrane protein 106 N-terminal" evidence="19">
    <location>
        <begin position="16"/>
        <end position="86"/>
    </location>
</feature>
<evidence type="ECO:0000256" key="1">
    <source>
        <dbReference type="ARBA" id="ARBA00004401"/>
    </source>
</evidence>
<dbReference type="InterPro" id="IPR048509">
    <property type="entry name" value="TMEM106_C"/>
</dbReference>
<evidence type="ECO:0000259" key="19">
    <source>
        <dbReference type="Pfam" id="PF21002"/>
    </source>
</evidence>
<keyword evidence="12" id="KW-0458">Lysosome</keyword>
<organism evidence="20 21">
    <name type="scientific">Electrophorus electricus</name>
    <name type="common">Electric eel</name>
    <name type="synonym">Gymnotus electricus</name>
    <dbReference type="NCBI Taxonomy" id="8005"/>
    <lineage>
        <taxon>Eukaryota</taxon>
        <taxon>Metazoa</taxon>
        <taxon>Chordata</taxon>
        <taxon>Craniata</taxon>
        <taxon>Vertebrata</taxon>
        <taxon>Euteleostomi</taxon>
        <taxon>Actinopterygii</taxon>
        <taxon>Neopterygii</taxon>
        <taxon>Teleostei</taxon>
        <taxon>Ostariophysi</taxon>
        <taxon>Gymnotiformes</taxon>
        <taxon>Gymnotoidei</taxon>
        <taxon>Gymnotidae</taxon>
        <taxon>Electrophorus</taxon>
    </lineage>
</organism>
<dbReference type="Pfam" id="PF07092">
    <property type="entry name" value="TMEM106"/>
    <property type="match status" value="1"/>
</dbReference>
<evidence type="ECO:0000256" key="10">
    <source>
        <dbReference type="ARBA" id="ARBA00023157"/>
    </source>
</evidence>
<dbReference type="PANTHER" id="PTHR28556">
    <property type="entry name" value="TRANSMEMBRANE PROTEIN 106B"/>
    <property type="match status" value="1"/>
</dbReference>
<keyword evidence="9 17" id="KW-0472">Membrane</keyword>
<keyword evidence="8 17" id="KW-1133">Transmembrane helix</keyword>
<dbReference type="GeneID" id="113587123"/>
<evidence type="ECO:0000256" key="11">
    <source>
        <dbReference type="ARBA" id="ARBA00023180"/>
    </source>
</evidence>
<dbReference type="SUPFAM" id="SSF117070">
    <property type="entry name" value="LEA14-like"/>
    <property type="match status" value="1"/>
</dbReference>
<dbReference type="GO" id="GO:0031902">
    <property type="term" value="C:late endosome membrane"/>
    <property type="evidence" value="ECO:0007669"/>
    <property type="project" value="UniProtKB-SubCell"/>
</dbReference>
<feature type="transmembrane region" description="Helical" evidence="17">
    <location>
        <begin position="87"/>
        <end position="108"/>
    </location>
</feature>
<dbReference type="STRING" id="8005.ENSEEEP00000002668"/>
<evidence type="ECO:0000256" key="4">
    <source>
        <dbReference type="ARBA" id="ARBA00022475"/>
    </source>
</evidence>
<dbReference type="OMA" id="ANEINYI"/>
<name>A0A4W4DTR0_ELEEL</name>
<keyword evidence="21" id="KW-1185">Reference proteome</keyword>
<evidence type="ECO:0000259" key="18">
    <source>
        <dbReference type="Pfam" id="PF07092"/>
    </source>
</evidence>
<dbReference type="Ensembl" id="ENSEEET00000002710.2">
    <property type="protein sequence ID" value="ENSEEEP00000002668.1"/>
    <property type="gene ID" value="ENSEEEG00000001540.2"/>
</dbReference>
<dbReference type="Proteomes" id="UP000314983">
    <property type="component" value="Chromosome 15"/>
</dbReference>
<evidence type="ECO:0000256" key="15">
    <source>
        <dbReference type="ARBA" id="ARBA00039156"/>
    </source>
</evidence>
<evidence type="ECO:0000256" key="6">
    <source>
        <dbReference type="ARBA" id="ARBA00022753"/>
    </source>
</evidence>
<sequence length="258" mass="29329">MGKSAFSLPKPKSPAHEHLSPKEPDSEPEQDEKSDILQFPYVEFTGRDSVTCPSCQGTGRIPREQENQLVALIPYSDQRLRPRRTKLYVLLSVLLCILLFVLAGFFLFPRAIDVHYIGVKSSYVTFDTEQRIMYINITNTLNITNNNYYPVKVANITAQVQFYNTVIGKSLMSNVTTVMPLDMQQMDFSVLTVMANEISIFDFCTLEYIKVHNIVVLMQITLTTMYLGHAEQVSQERYLYLDCGANSTSPSGHMMVIE</sequence>
<evidence type="ECO:0000313" key="21">
    <source>
        <dbReference type="Proteomes" id="UP000314983"/>
    </source>
</evidence>
<comment type="similarity">
    <text evidence="2">Belongs to the TMEM106 family.</text>
</comment>
<reference evidence="21" key="1">
    <citation type="journal article" date="2014" name="Science">
        <title>Nonhuman genetics. Genomic basis for the convergent evolution of electric organs.</title>
        <authorList>
            <person name="Gallant J.R."/>
            <person name="Traeger L.L."/>
            <person name="Volkening J.D."/>
            <person name="Moffett H."/>
            <person name="Chen P.H."/>
            <person name="Novina C.D."/>
            <person name="Phillips G.N.Jr."/>
            <person name="Anand R."/>
            <person name="Wells G.B."/>
            <person name="Pinch M."/>
            <person name="Guth R."/>
            <person name="Unguez G.A."/>
            <person name="Albert J.S."/>
            <person name="Zakon H.H."/>
            <person name="Samanta M.P."/>
            <person name="Sussman M.R."/>
        </authorList>
    </citation>
    <scope>NUCLEOTIDE SEQUENCE [LARGE SCALE GENOMIC DNA]</scope>
</reference>
<protein>
    <recommendedName>
        <fullName evidence="15">Transmembrane protein 106B</fullName>
    </recommendedName>
</protein>
<evidence type="ECO:0000256" key="14">
    <source>
        <dbReference type="ARBA" id="ARBA00037874"/>
    </source>
</evidence>
<evidence type="ECO:0000256" key="2">
    <source>
        <dbReference type="ARBA" id="ARBA00008111"/>
    </source>
</evidence>
<keyword evidence="3" id="KW-0813">Transport</keyword>
<proteinExistence type="inferred from homology"/>
<evidence type="ECO:0000256" key="9">
    <source>
        <dbReference type="ARBA" id="ARBA00023136"/>
    </source>
</evidence>
<keyword evidence="11" id="KW-0325">Glycoprotein</keyword>
<gene>
    <name evidence="20" type="primary">tmem106ba</name>
</gene>
<dbReference type="CTD" id="393333"/>
<dbReference type="PANTHER" id="PTHR28556:SF1">
    <property type="entry name" value="TRANSMEMBRANE PROTEIN 106B"/>
    <property type="match status" value="1"/>
</dbReference>
<dbReference type="GO" id="GO:0005765">
    <property type="term" value="C:lysosomal membrane"/>
    <property type="evidence" value="ECO:0007669"/>
    <property type="project" value="UniProtKB-SubCell"/>
</dbReference>
<reference evidence="20" key="4">
    <citation type="submission" date="2025-08" db="UniProtKB">
        <authorList>
            <consortium name="Ensembl"/>
        </authorList>
    </citation>
    <scope>IDENTIFICATION</scope>
</reference>
<keyword evidence="10" id="KW-1015">Disulfide bond</keyword>
<keyword evidence="7" id="KW-0735">Signal-anchor</keyword>
<comment type="subcellular location">
    <subcellularLocation>
        <location evidence="1">Cell membrane</location>
        <topology evidence="1">Single-pass type II membrane protein</topology>
    </subcellularLocation>
    <subcellularLocation>
        <location evidence="13">Late endosome membrane</location>
        <topology evidence="13">Single-pass type II membrane protein</topology>
    </subcellularLocation>
    <subcellularLocation>
        <location evidence="14">Lysosome membrane</location>
        <topology evidence="14">Single-pass type II membrane protein</topology>
    </subcellularLocation>
</comment>
<dbReference type="Pfam" id="PF21002">
    <property type="entry name" value="TMEM106_N"/>
    <property type="match status" value="1"/>
</dbReference>
<keyword evidence="4" id="KW-1003">Cell membrane</keyword>